<feature type="domain" description="Helicase ATP-binding" evidence="5">
    <location>
        <begin position="219"/>
        <end position="391"/>
    </location>
</feature>
<evidence type="ECO:0000256" key="1">
    <source>
        <dbReference type="ARBA" id="ARBA00022741"/>
    </source>
</evidence>
<gene>
    <name evidence="7" type="ordered locus">Mthe_1232</name>
</gene>
<name>A0B8I7_METTP</name>
<dbReference type="InterPro" id="IPR014001">
    <property type="entry name" value="Helicase_ATP-bd"/>
</dbReference>
<dbReference type="PROSITE" id="PS51194">
    <property type="entry name" value="HELICASE_CTER"/>
    <property type="match status" value="1"/>
</dbReference>
<evidence type="ECO:0000256" key="4">
    <source>
        <dbReference type="ARBA" id="ARBA00022840"/>
    </source>
</evidence>
<evidence type="ECO:0000259" key="5">
    <source>
        <dbReference type="PROSITE" id="PS51192"/>
    </source>
</evidence>
<dbReference type="PANTHER" id="PTHR47961:SF1">
    <property type="entry name" value="ATP-DEPENDENT HELICASE MJ1401-RELATED"/>
    <property type="match status" value="1"/>
</dbReference>
<dbReference type="GO" id="GO:0003676">
    <property type="term" value="F:nucleic acid binding"/>
    <property type="evidence" value="ECO:0007669"/>
    <property type="project" value="InterPro"/>
</dbReference>
<dbReference type="SMART" id="SM00487">
    <property type="entry name" value="DEXDc"/>
    <property type="match status" value="1"/>
</dbReference>
<organism evidence="7 8">
    <name type="scientific">Methanothrix thermoacetophila (strain DSM 6194 / JCM 14653 / NBRC 101360 / PT)</name>
    <name type="common">Methanosaeta thermophila</name>
    <dbReference type="NCBI Taxonomy" id="349307"/>
    <lineage>
        <taxon>Archaea</taxon>
        <taxon>Methanobacteriati</taxon>
        <taxon>Methanobacteriota</taxon>
        <taxon>Stenosarchaea group</taxon>
        <taxon>Methanomicrobia</taxon>
        <taxon>Methanotrichales</taxon>
        <taxon>Methanotrichaceae</taxon>
        <taxon>Methanothrix</taxon>
    </lineage>
</organism>
<dbReference type="EMBL" id="CP000477">
    <property type="protein sequence ID" value="ABK15011.1"/>
    <property type="molecule type" value="Genomic_DNA"/>
</dbReference>
<dbReference type="GO" id="GO:0140097">
    <property type="term" value="F:catalytic activity, acting on DNA"/>
    <property type="evidence" value="ECO:0007669"/>
    <property type="project" value="UniProtKB-ARBA"/>
</dbReference>
<dbReference type="Pfam" id="PF00270">
    <property type="entry name" value="DEAD"/>
    <property type="match status" value="1"/>
</dbReference>
<dbReference type="Pfam" id="PF00271">
    <property type="entry name" value="Helicase_C"/>
    <property type="match status" value="1"/>
</dbReference>
<evidence type="ECO:0000313" key="8">
    <source>
        <dbReference type="Proteomes" id="UP000000674"/>
    </source>
</evidence>
<dbReference type="AlphaFoldDB" id="A0B8I7"/>
<dbReference type="Proteomes" id="UP000000674">
    <property type="component" value="Chromosome"/>
</dbReference>
<evidence type="ECO:0000313" key="7">
    <source>
        <dbReference type="EMBL" id="ABK15011.1"/>
    </source>
</evidence>
<dbReference type="GO" id="GO:0016787">
    <property type="term" value="F:hydrolase activity"/>
    <property type="evidence" value="ECO:0007669"/>
    <property type="project" value="UniProtKB-KW"/>
</dbReference>
<keyword evidence="8" id="KW-1185">Reference proteome</keyword>
<dbReference type="Pfam" id="PF19131">
    <property type="entry name" value="DUF5814"/>
    <property type="match status" value="1"/>
</dbReference>
<accession>A0B8I7</accession>
<dbReference type="PANTHER" id="PTHR47961">
    <property type="entry name" value="DNA POLYMERASE THETA, PUTATIVE (AFU_ORTHOLOGUE AFUA_1G05260)-RELATED"/>
    <property type="match status" value="1"/>
</dbReference>
<evidence type="ECO:0000256" key="3">
    <source>
        <dbReference type="ARBA" id="ARBA00022806"/>
    </source>
</evidence>
<reference evidence="7 8" key="1">
    <citation type="submission" date="2006-10" db="EMBL/GenBank/DDBJ databases">
        <title>Complete sequence of Methanosaeta thermophila PT.</title>
        <authorList>
            <consortium name="US DOE Joint Genome Institute"/>
            <person name="Copeland A."/>
            <person name="Lucas S."/>
            <person name="Lapidus A."/>
            <person name="Barry K."/>
            <person name="Detter J.C."/>
            <person name="Glavina del Rio T."/>
            <person name="Hammon N."/>
            <person name="Israni S."/>
            <person name="Pitluck S."/>
            <person name="Chain P."/>
            <person name="Malfatti S."/>
            <person name="Shin M."/>
            <person name="Vergez L."/>
            <person name="Schmutz J."/>
            <person name="Larimer F."/>
            <person name="Land M."/>
            <person name="Hauser L."/>
            <person name="Kyrpides N."/>
            <person name="Kim E."/>
            <person name="Smith K.S."/>
            <person name="Ingram-Smith C."/>
            <person name="Richardson P."/>
        </authorList>
    </citation>
    <scope>NUCLEOTIDE SEQUENCE [LARGE SCALE GENOMIC DNA]</scope>
    <source>
        <strain evidence="8">DSM 6194 / JCM 14653 / NBRC 101360 / PT</strain>
    </source>
</reference>
<keyword evidence="3 7" id="KW-0347">Helicase</keyword>
<dbReference type="HOGENOM" id="CLU_010611_0_0_2"/>
<keyword evidence="1" id="KW-0547">Nucleotide-binding</keyword>
<dbReference type="InterPro" id="IPR011545">
    <property type="entry name" value="DEAD/DEAH_box_helicase_dom"/>
</dbReference>
<dbReference type="InterPro" id="IPR050474">
    <property type="entry name" value="Hel308_SKI2-like"/>
</dbReference>
<evidence type="ECO:0000259" key="6">
    <source>
        <dbReference type="PROSITE" id="PS51194"/>
    </source>
</evidence>
<dbReference type="CDD" id="cd18795">
    <property type="entry name" value="SF2_C_Ski2"/>
    <property type="match status" value="1"/>
</dbReference>
<dbReference type="GO" id="GO:0005524">
    <property type="term" value="F:ATP binding"/>
    <property type="evidence" value="ECO:0007669"/>
    <property type="project" value="UniProtKB-KW"/>
</dbReference>
<dbReference type="SUPFAM" id="SSF52540">
    <property type="entry name" value="P-loop containing nucleoside triphosphate hydrolases"/>
    <property type="match status" value="1"/>
</dbReference>
<dbReference type="InterPro" id="IPR001650">
    <property type="entry name" value="Helicase_C-like"/>
</dbReference>
<dbReference type="Gene3D" id="3.40.50.300">
    <property type="entry name" value="P-loop containing nucleotide triphosphate hydrolases"/>
    <property type="match status" value="2"/>
</dbReference>
<feature type="domain" description="Helicase C-terminal" evidence="6">
    <location>
        <begin position="408"/>
        <end position="571"/>
    </location>
</feature>
<dbReference type="SMART" id="SM00490">
    <property type="entry name" value="HELICc"/>
    <property type="match status" value="1"/>
</dbReference>
<evidence type="ECO:0000256" key="2">
    <source>
        <dbReference type="ARBA" id="ARBA00022801"/>
    </source>
</evidence>
<dbReference type="InterPro" id="IPR027417">
    <property type="entry name" value="P-loop_NTPase"/>
</dbReference>
<dbReference type="InterPro" id="IPR043852">
    <property type="entry name" value="DUF5814"/>
</dbReference>
<dbReference type="PROSITE" id="PS51192">
    <property type="entry name" value="HELICASE_ATP_BIND_1"/>
    <property type="match status" value="1"/>
</dbReference>
<keyword evidence="4" id="KW-0067">ATP-binding</keyword>
<protein>
    <submittedName>
        <fullName evidence="7">DEAD/DEAH box helicase domain protein</fullName>
    </submittedName>
</protein>
<sequence>MNVLAQAGKSRILLLPIKDDRVVFEGYLRIKDTPHGPRPYKFLVKKDTERYLPPDDSVRLLRKANGIFVVDGEEALEQRFVELLNAYQLKHRRVSVCQHCLGRRRVKLLGEDSVSYRGTRICYRCAVDEINREAEFRGIGRAGRRHLAGILARRRDLDEVMDLLNLQRIDPDLTRYDIVPASEEVASLSLDEIEIPIELREHLKRRLSKLLPVQAMAVRKGLLEGKSLLVVSATATGKSLIGEIAGIKNLIEGRGKLLFLVPLVALANQKFEQLSAYSELGFRTSIKVGVSRIRLGRGFSLPTDLDADIIVGTYEGIDQVLRSGRNLGKIGTVVIDEVHMLEDPDRGHRLAGMIARLRFVAPRAQFIYLSATVGNPAALSKRLGAELVEYEIRPVPIERHLIFTSPADKLHLIRRLVGSGASVRSSTGYKGQTIIFTNSRKKCFSIAQSIPGAIAYHAGLQYHERKRIEELFAQGKINAVVTTSALAAGVDFPASQVIFETLAMGIEWLTVHEFNQMLGRAGRPGYHDRGLVYILAEPGRRYNGLESEDEVALRLLSSSVEDVSPQYEEEQQLEEVLANTTVARSMDELKELHKITIGMDDLNRSLEKLRERNLVRDISPTRLGRVVAAHFLSPEQADLVIRGINAGKSPTEIAVDLEQFDALFLRAADQISFKIRMPVAQRVFQGSFFDLISSPDLLKLDRRIQEECLRFARDFMRCTCREAPYCGCVERSVSMRILEMRSQGMDPKGILYALSDDYGIYGYEGDLINYLDQIVRYLEAIEAISRVLGKMEVAEEAARSKRGIEGVDGGSDANMLDTLG</sequence>
<dbReference type="GO" id="GO:0004386">
    <property type="term" value="F:helicase activity"/>
    <property type="evidence" value="ECO:0007669"/>
    <property type="project" value="UniProtKB-KW"/>
</dbReference>
<dbReference type="KEGG" id="mtp:Mthe_1232"/>
<dbReference type="STRING" id="349307.Mthe_1232"/>
<proteinExistence type="predicted"/>
<keyword evidence="2" id="KW-0378">Hydrolase</keyword>